<name>X1S7M4_9ZZZZ</name>
<organism evidence="1">
    <name type="scientific">marine sediment metagenome</name>
    <dbReference type="NCBI Taxonomy" id="412755"/>
    <lineage>
        <taxon>unclassified sequences</taxon>
        <taxon>metagenomes</taxon>
        <taxon>ecological metagenomes</taxon>
    </lineage>
</organism>
<dbReference type="SUPFAM" id="SSF53474">
    <property type="entry name" value="alpha/beta-Hydrolases"/>
    <property type="match status" value="1"/>
</dbReference>
<protein>
    <recommendedName>
        <fullName evidence="2">AB hydrolase-1 domain-containing protein</fullName>
    </recommendedName>
</protein>
<dbReference type="PANTHER" id="PTHR42103">
    <property type="entry name" value="ALPHA/BETA-HYDROLASES SUPERFAMILY PROTEIN"/>
    <property type="match status" value="1"/>
</dbReference>
<gene>
    <name evidence="1" type="ORF">S12H4_34104</name>
</gene>
<comment type="caution">
    <text evidence="1">The sequence shown here is derived from an EMBL/GenBank/DDBJ whole genome shotgun (WGS) entry which is preliminary data.</text>
</comment>
<dbReference type="EMBL" id="BARW01020152">
    <property type="protein sequence ID" value="GAI88933.1"/>
    <property type="molecule type" value="Genomic_DNA"/>
</dbReference>
<dbReference type="Gene3D" id="3.40.50.1820">
    <property type="entry name" value="alpha/beta hydrolase"/>
    <property type="match status" value="1"/>
</dbReference>
<reference evidence="1" key="1">
    <citation type="journal article" date="2014" name="Front. Microbiol.">
        <title>High frequency of phylogenetically diverse reductive dehalogenase-homologous genes in deep subseafloor sedimentary metagenomes.</title>
        <authorList>
            <person name="Kawai M."/>
            <person name="Futagami T."/>
            <person name="Toyoda A."/>
            <person name="Takaki Y."/>
            <person name="Nishi S."/>
            <person name="Hori S."/>
            <person name="Arai W."/>
            <person name="Tsubouchi T."/>
            <person name="Morono Y."/>
            <person name="Uchiyama I."/>
            <person name="Ito T."/>
            <person name="Fujiyama A."/>
            <person name="Inagaki F."/>
            <person name="Takami H."/>
        </authorList>
    </citation>
    <scope>NUCLEOTIDE SEQUENCE</scope>
    <source>
        <strain evidence="1">Expedition CK06-06</strain>
    </source>
</reference>
<evidence type="ECO:0000313" key="1">
    <source>
        <dbReference type="EMBL" id="GAI88933.1"/>
    </source>
</evidence>
<feature type="non-terminal residue" evidence="1">
    <location>
        <position position="129"/>
    </location>
</feature>
<dbReference type="AlphaFoldDB" id="X1S7M4"/>
<dbReference type="InterPro" id="IPR029058">
    <property type="entry name" value="AB_hydrolase_fold"/>
</dbReference>
<dbReference type="PANTHER" id="PTHR42103:SF2">
    <property type="entry name" value="AB HYDROLASE-1 DOMAIN-CONTAINING PROTEIN"/>
    <property type="match status" value="1"/>
</dbReference>
<sequence>MIDMEKLFIDNEDIKLEAEYFESSTDQTSAVLVAHPHPQYGGNMYNNVVSAVFNIFMSNDVSCLRFNFRAVGNSTGTHSSGRGELSDVKVCIDYLINNKKVEKVFICGYSYGAAIGCSTVNHSEKVIGY</sequence>
<proteinExistence type="predicted"/>
<accession>X1S7M4</accession>
<evidence type="ECO:0008006" key="2">
    <source>
        <dbReference type="Google" id="ProtNLM"/>
    </source>
</evidence>